<dbReference type="CDD" id="cd00077">
    <property type="entry name" value="HDc"/>
    <property type="match status" value="1"/>
</dbReference>
<accession>A0A9E6XWV0</accession>
<feature type="domain" description="HD-GYP" evidence="3">
    <location>
        <begin position="157"/>
        <end position="347"/>
    </location>
</feature>
<dbReference type="Gene3D" id="1.10.3210.10">
    <property type="entry name" value="Hypothetical protein af1432"/>
    <property type="match status" value="1"/>
</dbReference>
<dbReference type="InterPro" id="IPR001789">
    <property type="entry name" value="Sig_transdc_resp-reg_receiver"/>
</dbReference>
<dbReference type="SUPFAM" id="SSF109604">
    <property type="entry name" value="HD-domain/PDEase-like"/>
    <property type="match status" value="1"/>
</dbReference>
<dbReference type="Pfam" id="PF00072">
    <property type="entry name" value="Response_reg"/>
    <property type="match status" value="1"/>
</dbReference>
<dbReference type="Pfam" id="PF13487">
    <property type="entry name" value="HD_5"/>
    <property type="match status" value="1"/>
</dbReference>
<dbReference type="PROSITE" id="PS50110">
    <property type="entry name" value="RESPONSE_REGULATORY"/>
    <property type="match status" value="1"/>
</dbReference>
<dbReference type="InterPro" id="IPR003607">
    <property type="entry name" value="HD/PDEase_dom"/>
</dbReference>
<dbReference type="GO" id="GO:0000160">
    <property type="term" value="P:phosphorelay signal transduction system"/>
    <property type="evidence" value="ECO:0007669"/>
    <property type="project" value="InterPro"/>
</dbReference>
<feature type="modified residue" description="4-aspartylphosphate" evidence="1">
    <location>
        <position position="62"/>
    </location>
</feature>
<evidence type="ECO:0000256" key="1">
    <source>
        <dbReference type="PROSITE-ProRule" id="PRU00169"/>
    </source>
</evidence>
<dbReference type="SMART" id="SM00448">
    <property type="entry name" value="REC"/>
    <property type="match status" value="1"/>
</dbReference>
<dbReference type="KEGG" id="sbae:DSM104329_01659"/>
<dbReference type="InterPro" id="IPR037522">
    <property type="entry name" value="HD_GYP_dom"/>
</dbReference>
<dbReference type="SUPFAM" id="SSF52172">
    <property type="entry name" value="CheY-like"/>
    <property type="match status" value="1"/>
</dbReference>
<evidence type="ECO:0000313" key="4">
    <source>
        <dbReference type="EMBL" id="UGS35272.1"/>
    </source>
</evidence>
<proteinExistence type="predicted"/>
<feature type="domain" description="Response regulatory" evidence="2">
    <location>
        <begin position="12"/>
        <end position="130"/>
    </location>
</feature>
<dbReference type="InterPro" id="IPR011006">
    <property type="entry name" value="CheY-like_superfamily"/>
</dbReference>
<dbReference type="CDD" id="cd17551">
    <property type="entry name" value="REC_RpfG-like"/>
    <property type="match status" value="1"/>
</dbReference>
<protein>
    <submittedName>
        <fullName evidence="4">Cyclic di-GMP phosphodiesterase response regulator RpfG</fullName>
        <ecNumber evidence="4">3.1.4.-</ecNumber>
    </submittedName>
</protein>
<dbReference type="RefSeq" id="WP_259314961.1">
    <property type="nucleotide sequence ID" value="NZ_CP087164.1"/>
</dbReference>
<dbReference type="Gene3D" id="3.40.50.2300">
    <property type="match status" value="1"/>
</dbReference>
<dbReference type="PANTHER" id="PTHR45228:SF1">
    <property type="entry name" value="CYCLIC DI-GMP PHOSPHODIESTERASE TM_0186"/>
    <property type="match status" value="1"/>
</dbReference>
<dbReference type="InterPro" id="IPR052020">
    <property type="entry name" value="Cyclic_di-GMP/3'3'-cGAMP_PDE"/>
</dbReference>
<evidence type="ECO:0000313" key="5">
    <source>
        <dbReference type="Proteomes" id="UP001162834"/>
    </source>
</evidence>
<dbReference type="PANTHER" id="PTHR45228">
    <property type="entry name" value="CYCLIC DI-GMP PHOSPHODIESTERASE TM_0186-RELATED"/>
    <property type="match status" value="1"/>
</dbReference>
<dbReference type="EC" id="3.1.4.-" evidence="4"/>
<keyword evidence="5" id="KW-1185">Reference proteome</keyword>
<sequence length="347" mass="38847">MRGRDRWIEGLQILVVDDEPANVLALRALLESWHFQRVETTTDPHDALARCRTREPDLLMLDLHMPGLDGFGVMRQLRIGSRRSLSLPVLVLTADITPDVRRRALDAGARDFLTKPFDAEEVRLRVRNLLEMRELQLQHAAVEASLEARVRQRTVELESARMEMLQRLALAAEFRDDRTGEHTQRVGRTARELAFLMGLSDADGEQVGLAAPLHDVGKIAISDSILLKPGPLTPRERDVMQRHTLAGAQILRGSGSELLRTAEQIALTHHERWDGAGYPHGLCGEKIPLAGRVVAVADVFDALTHVRPYKHAWSVDRAVTTIVGDRACRFDPQVVDAFTTLEHPVLL</sequence>
<organism evidence="4 5">
    <name type="scientific">Capillimicrobium parvum</name>
    <dbReference type="NCBI Taxonomy" id="2884022"/>
    <lineage>
        <taxon>Bacteria</taxon>
        <taxon>Bacillati</taxon>
        <taxon>Actinomycetota</taxon>
        <taxon>Thermoleophilia</taxon>
        <taxon>Solirubrobacterales</taxon>
        <taxon>Capillimicrobiaceae</taxon>
        <taxon>Capillimicrobium</taxon>
    </lineage>
</organism>
<dbReference type="GO" id="GO:0016787">
    <property type="term" value="F:hydrolase activity"/>
    <property type="evidence" value="ECO:0007669"/>
    <property type="project" value="UniProtKB-KW"/>
</dbReference>
<keyword evidence="4" id="KW-0378">Hydrolase</keyword>
<dbReference type="PROSITE" id="PS51832">
    <property type="entry name" value="HD_GYP"/>
    <property type="match status" value="1"/>
</dbReference>
<evidence type="ECO:0000259" key="2">
    <source>
        <dbReference type="PROSITE" id="PS50110"/>
    </source>
</evidence>
<dbReference type="AlphaFoldDB" id="A0A9E6XWV0"/>
<name>A0A9E6XWV0_9ACTN</name>
<reference evidence="4" key="1">
    <citation type="journal article" date="2022" name="Int. J. Syst. Evol. Microbiol.">
        <title>Pseudomonas aegrilactucae sp. nov. and Pseudomonas morbosilactucae sp. nov., pathogens causing bacterial rot of lettuce in Japan.</title>
        <authorList>
            <person name="Sawada H."/>
            <person name="Fujikawa T."/>
            <person name="Satou M."/>
        </authorList>
    </citation>
    <scope>NUCLEOTIDE SEQUENCE</scope>
    <source>
        <strain evidence="4">0166_1</strain>
    </source>
</reference>
<evidence type="ECO:0000259" key="3">
    <source>
        <dbReference type="PROSITE" id="PS51832"/>
    </source>
</evidence>
<dbReference type="Proteomes" id="UP001162834">
    <property type="component" value="Chromosome"/>
</dbReference>
<dbReference type="EMBL" id="CP087164">
    <property type="protein sequence ID" value="UGS35272.1"/>
    <property type="molecule type" value="Genomic_DNA"/>
</dbReference>
<gene>
    <name evidence="4" type="primary">rpfG_2</name>
    <name evidence="4" type="ORF">DSM104329_01659</name>
</gene>
<keyword evidence="1" id="KW-0597">Phosphoprotein</keyword>
<dbReference type="SMART" id="SM00471">
    <property type="entry name" value="HDc"/>
    <property type="match status" value="1"/>
</dbReference>